<reference evidence="2" key="2">
    <citation type="submission" date="2020-12" db="EMBL/GenBank/DDBJ databases">
        <title>New Spironucleus salmonicida genome in near-complete chromosomes.</title>
        <authorList>
            <person name="Xu F."/>
            <person name="Kurt Z."/>
            <person name="Jimenez-Gonzalez A."/>
            <person name="Astvaldsson A."/>
            <person name="Andersson J.O."/>
            <person name="Svard S.G."/>
        </authorList>
    </citation>
    <scope>NUCLEOTIDE SEQUENCE</scope>
    <source>
        <strain evidence="2">ATCC 50377</strain>
    </source>
</reference>
<sequence>MDEKQRQAQVFTRQICQKQNYYDTRNMREELQKRSGQQVELQQQEIQFDATIQLEQETGIFSKDYNMEELGNFEQRFNDHDKKFNEQQQSDSD</sequence>
<organism evidence="1">
    <name type="scientific">Spironucleus salmonicida</name>
    <dbReference type="NCBI Taxonomy" id="348837"/>
    <lineage>
        <taxon>Eukaryota</taxon>
        <taxon>Metamonada</taxon>
        <taxon>Diplomonadida</taxon>
        <taxon>Hexamitidae</taxon>
        <taxon>Hexamitinae</taxon>
        <taxon>Spironucleus</taxon>
    </lineage>
</organism>
<reference evidence="1 2" key="1">
    <citation type="journal article" date="2014" name="PLoS Genet.">
        <title>The Genome of Spironucleus salmonicida Highlights a Fish Pathogen Adapted to Fluctuating Environments.</title>
        <authorList>
            <person name="Xu F."/>
            <person name="Jerlstrom-Hultqvist J."/>
            <person name="Einarsson E."/>
            <person name="Astvaldsson A."/>
            <person name="Svard S.G."/>
            <person name="Andersson J.O."/>
        </authorList>
    </citation>
    <scope>NUCLEOTIDE SEQUENCE</scope>
    <source>
        <strain evidence="2">ATCC 50377</strain>
    </source>
</reference>
<dbReference type="EMBL" id="AUWU02000001">
    <property type="protein sequence ID" value="KAH0576844.1"/>
    <property type="molecule type" value="Genomic_DNA"/>
</dbReference>
<evidence type="ECO:0000313" key="3">
    <source>
        <dbReference type="Proteomes" id="UP000018208"/>
    </source>
</evidence>
<evidence type="ECO:0000313" key="2">
    <source>
        <dbReference type="EMBL" id="KAH0576844.1"/>
    </source>
</evidence>
<gene>
    <name evidence="1" type="ORF">SS50377_14821</name>
    <name evidence="2" type="ORF">SS50377_20190</name>
</gene>
<dbReference type="AlphaFoldDB" id="V6LKT8"/>
<protein>
    <submittedName>
        <fullName evidence="1">Uncharacterized protein</fullName>
    </submittedName>
</protein>
<dbReference type="Proteomes" id="UP000018208">
    <property type="component" value="Unassembled WGS sequence"/>
</dbReference>
<accession>V6LKT8</accession>
<proteinExistence type="predicted"/>
<evidence type="ECO:0000313" key="1">
    <source>
        <dbReference type="EMBL" id="EST45245.1"/>
    </source>
</evidence>
<keyword evidence="3" id="KW-1185">Reference proteome</keyword>
<dbReference type="EMBL" id="KI546100">
    <property type="protein sequence ID" value="EST45245.1"/>
    <property type="molecule type" value="Genomic_DNA"/>
</dbReference>
<name>V6LKT8_9EUKA</name>
<dbReference type="VEuPathDB" id="GiardiaDB:SS50377_20190"/>